<dbReference type="InterPro" id="IPR009057">
    <property type="entry name" value="Homeodomain-like_sf"/>
</dbReference>
<dbReference type="PANTHER" id="PTHR11019">
    <property type="entry name" value="HTH-TYPE TRANSCRIPTIONAL REGULATOR NIMR"/>
    <property type="match status" value="1"/>
</dbReference>
<dbReference type="Gene3D" id="2.60.120.10">
    <property type="entry name" value="Jelly Rolls"/>
    <property type="match status" value="1"/>
</dbReference>
<dbReference type="PANTHER" id="PTHR11019:SF159">
    <property type="entry name" value="TRANSCRIPTIONAL REGULATOR-RELATED"/>
    <property type="match status" value="1"/>
</dbReference>
<dbReference type="GeneID" id="93696372"/>
<dbReference type="PRINTS" id="PR00032">
    <property type="entry name" value="HTHARAC"/>
</dbReference>
<keyword evidence="2 5" id="KW-0238">DNA-binding</keyword>
<accession>A0A1G5ARC6</accession>
<dbReference type="CDD" id="cd06124">
    <property type="entry name" value="cupin_NimR-like_N"/>
    <property type="match status" value="1"/>
</dbReference>
<dbReference type="EMBL" id="FMUT01000002">
    <property type="protein sequence ID" value="SCX80409.1"/>
    <property type="molecule type" value="Genomic_DNA"/>
</dbReference>
<keyword evidence="6" id="KW-1185">Reference proteome</keyword>
<name>A0A1G5ARC6_9GAMM</name>
<dbReference type="InterPro" id="IPR011051">
    <property type="entry name" value="RmlC_Cupin_sf"/>
</dbReference>
<dbReference type="RefSeq" id="WP_033633370.1">
    <property type="nucleotide sequence ID" value="NZ_CBCSIN010000001.1"/>
</dbReference>
<dbReference type="SUPFAM" id="SSF51182">
    <property type="entry name" value="RmlC-like cupins"/>
    <property type="match status" value="1"/>
</dbReference>
<evidence type="ECO:0000259" key="4">
    <source>
        <dbReference type="PROSITE" id="PS01124"/>
    </source>
</evidence>
<reference evidence="5 6" key="1">
    <citation type="submission" date="2016-10" db="EMBL/GenBank/DDBJ databases">
        <authorList>
            <person name="Varghese N."/>
            <person name="Submissions S."/>
        </authorList>
    </citation>
    <scope>NUCLEOTIDE SEQUENCE [LARGE SCALE GENOMIC DNA]</scope>
    <source>
        <strain evidence="5 6">CGMCC 1.6853</strain>
    </source>
</reference>
<dbReference type="Pfam" id="PF07883">
    <property type="entry name" value="Cupin_2"/>
    <property type="match status" value="1"/>
</dbReference>
<dbReference type="SMART" id="SM00342">
    <property type="entry name" value="HTH_ARAC"/>
    <property type="match status" value="1"/>
</dbReference>
<dbReference type="Pfam" id="PF12833">
    <property type="entry name" value="HTH_18"/>
    <property type="match status" value="1"/>
</dbReference>
<dbReference type="PROSITE" id="PS01124">
    <property type="entry name" value="HTH_ARAC_FAMILY_2"/>
    <property type="match status" value="1"/>
</dbReference>
<dbReference type="Proteomes" id="UP000183031">
    <property type="component" value="Unassembled WGS sequence"/>
</dbReference>
<evidence type="ECO:0000313" key="6">
    <source>
        <dbReference type="Proteomes" id="UP000183031"/>
    </source>
</evidence>
<evidence type="ECO:0000256" key="1">
    <source>
        <dbReference type="ARBA" id="ARBA00023015"/>
    </source>
</evidence>
<dbReference type="InterPro" id="IPR018062">
    <property type="entry name" value="HTH_AraC-typ_CS"/>
</dbReference>
<evidence type="ECO:0000256" key="2">
    <source>
        <dbReference type="ARBA" id="ARBA00023125"/>
    </source>
</evidence>
<protein>
    <submittedName>
        <fullName evidence="5">AraC-type DNA-binding protein</fullName>
    </submittedName>
</protein>
<feature type="domain" description="HTH araC/xylS-type" evidence="4">
    <location>
        <begin position="156"/>
        <end position="253"/>
    </location>
</feature>
<evidence type="ECO:0000313" key="5">
    <source>
        <dbReference type="EMBL" id="SCX80409.1"/>
    </source>
</evidence>
<keyword evidence="3" id="KW-0804">Transcription</keyword>
<proteinExistence type="predicted"/>
<dbReference type="GO" id="GO:0003677">
    <property type="term" value="F:DNA binding"/>
    <property type="evidence" value="ECO:0007669"/>
    <property type="project" value="UniProtKB-KW"/>
</dbReference>
<evidence type="ECO:0000256" key="3">
    <source>
        <dbReference type="ARBA" id="ARBA00023163"/>
    </source>
</evidence>
<dbReference type="SUPFAM" id="SSF46689">
    <property type="entry name" value="Homeodomain-like"/>
    <property type="match status" value="1"/>
</dbReference>
<dbReference type="Gene3D" id="1.10.10.60">
    <property type="entry name" value="Homeodomain-like"/>
    <property type="match status" value="1"/>
</dbReference>
<dbReference type="InterPro" id="IPR013096">
    <property type="entry name" value="Cupin_2"/>
</dbReference>
<comment type="caution">
    <text evidence="5">The sequence shown here is derived from an EMBL/GenBank/DDBJ whole genome shotgun (WGS) entry which is preliminary data.</text>
</comment>
<dbReference type="InterPro" id="IPR014710">
    <property type="entry name" value="RmlC-like_jellyroll"/>
</dbReference>
<dbReference type="InterPro" id="IPR020449">
    <property type="entry name" value="Tscrpt_reg_AraC-type_HTH"/>
</dbReference>
<keyword evidence="1" id="KW-0805">Transcription regulation</keyword>
<organism evidence="5 6">
    <name type="scientific">Serratia nematodiphila</name>
    <dbReference type="NCBI Taxonomy" id="458197"/>
    <lineage>
        <taxon>Bacteria</taxon>
        <taxon>Pseudomonadati</taxon>
        <taxon>Pseudomonadota</taxon>
        <taxon>Gammaproteobacteria</taxon>
        <taxon>Enterobacterales</taxon>
        <taxon>Yersiniaceae</taxon>
        <taxon>Serratia</taxon>
    </lineage>
</organism>
<dbReference type="InterPro" id="IPR018060">
    <property type="entry name" value="HTH_AraC"/>
</dbReference>
<sequence>MLFFHDVLPPDRPVRPLARDYRHGDSEPDHYHNCAQLIHSLSGVVQVTTRLGSWVVPPGRGVWVPAKVVHSLRITGQVAARTLFVDPLARADLPAQCQVVQVSPLLRELIICAMEIAPGYPSGGRDERVMELILDELRMLPILPLHLPEPREASLLALCRHIQATLAQPWTLEQAAAHLSVSGRTLSRRFLRETGLHFSDWVRRARLLAALNALATGRSVLEVALDLGYDSPSAFSAMFRRLLGVAPSDYFSRTAPTLAPDSARRR</sequence>
<gene>
    <name evidence="5" type="ORF">SAMN02927935_00172</name>
</gene>
<dbReference type="PROSITE" id="PS00041">
    <property type="entry name" value="HTH_ARAC_FAMILY_1"/>
    <property type="match status" value="1"/>
</dbReference>